<proteinExistence type="predicted"/>
<protein>
    <submittedName>
        <fullName evidence="2">Uncharacterized protein</fullName>
    </submittedName>
</protein>
<sequence length="55" mass="6132">MVNYSSEGYAFVWGLPEGYKYLHLFIVMVSLWIGTIPWPEKSVAANVMAGEQGPP</sequence>
<name>A0A382F8A3_9ZZZZ</name>
<reference evidence="2" key="1">
    <citation type="submission" date="2018-05" db="EMBL/GenBank/DDBJ databases">
        <authorList>
            <person name="Lanie J.A."/>
            <person name="Ng W.-L."/>
            <person name="Kazmierczak K.M."/>
            <person name="Andrzejewski T.M."/>
            <person name="Davidsen T.M."/>
            <person name="Wayne K.J."/>
            <person name="Tettelin H."/>
            <person name="Glass J.I."/>
            <person name="Rusch D."/>
            <person name="Podicherti R."/>
            <person name="Tsui H.-C.T."/>
            <person name="Winkler M.E."/>
        </authorList>
    </citation>
    <scope>NUCLEOTIDE SEQUENCE</scope>
</reference>
<keyword evidence="1" id="KW-0472">Membrane</keyword>
<evidence type="ECO:0000313" key="2">
    <source>
        <dbReference type="EMBL" id="SVB58564.1"/>
    </source>
</evidence>
<keyword evidence="1" id="KW-0812">Transmembrane</keyword>
<dbReference type="EMBL" id="UINC01048251">
    <property type="protein sequence ID" value="SVB58564.1"/>
    <property type="molecule type" value="Genomic_DNA"/>
</dbReference>
<keyword evidence="1" id="KW-1133">Transmembrane helix</keyword>
<dbReference type="AlphaFoldDB" id="A0A382F8A3"/>
<feature type="transmembrane region" description="Helical" evidence="1">
    <location>
        <begin position="20"/>
        <end position="38"/>
    </location>
</feature>
<organism evidence="2">
    <name type="scientific">marine metagenome</name>
    <dbReference type="NCBI Taxonomy" id="408172"/>
    <lineage>
        <taxon>unclassified sequences</taxon>
        <taxon>metagenomes</taxon>
        <taxon>ecological metagenomes</taxon>
    </lineage>
</organism>
<accession>A0A382F8A3</accession>
<gene>
    <name evidence="2" type="ORF">METZ01_LOCUS211418</name>
</gene>
<evidence type="ECO:0000256" key="1">
    <source>
        <dbReference type="SAM" id="Phobius"/>
    </source>
</evidence>